<dbReference type="PANTHER" id="PTHR46401:SF2">
    <property type="entry name" value="GLYCOSYLTRANSFERASE WBBK-RELATED"/>
    <property type="match status" value="1"/>
</dbReference>
<accession>A0A1F8CRU8</accession>
<proteinExistence type="predicted"/>
<gene>
    <name evidence="4" type="ORF">A2382_01420</name>
</gene>
<evidence type="ECO:0000256" key="1">
    <source>
        <dbReference type="ARBA" id="ARBA00022679"/>
    </source>
</evidence>
<dbReference type="EMBL" id="MGHY01000021">
    <property type="protein sequence ID" value="OGM79057.1"/>
    <property type="molecule type" value="Genomic_DNA"/>
</dbReference>
<dbReference type="Proteomes" id="UP000178999">
    <property type="component" value="Unassembled WGS sequence"/>
</dbReference>
<dbReference type="InterPro" id="IPR001296">
    <property type="entry name" value="Glyco_trans_1"/>
</dbReference>
<dbReference type="GO" id="GO:0009103">
    <property type="term" value="P:lipopolysaccharide biosynthetic process"/>
    <property type="evidence" value="ECO:0007669"/>
    <property type="project" value="TreeGrafter"/>
</dbReference>
<sequence>MTTRIAIDISQIAYGTGVSVYTENLVRTLVKKYPHVDWILFAGVFRQKKIIDDFARDLEVKYITKMFPPKIANIVWNRFHLYPIEKWIGKVDLIHTSDWTEPPSRLPKITTVHDLVPIIYPETTTKLIKKVHEQKLNWVKRESEKILAVSESTKQDLIKYLGISNNKIDVTYEGVEKCYYPRDFNEINKVKEKYNINGKYVFSLSTLEPRKNQTGLINAFNIISIKYPDLKLVLAGRIGWGKIPKFSKKIISLGYVPTNDLPALYTGALVYILPSFYEGFGLSQLQAMSCGTPVVTSNTSSMPEVVGNAGILVDPNNVDDIARGIVKAIDKRENLIHKGLKQIKKFSWERVAELTFKSYMDVIKTRS</sequence>
<keyword evidence="1" id="KW-0808">Transferase</keyword>
<dbReference type="Pfam" id="PF13439">
    <property type="entry name" value="Glyco_transf_4"/>
    <property type="match status" value="1"/>
</dbReference>
<comment type="caution">
    <text evidence="4">The sequence shown here is derived from an EMBL/GenBank/DDBJ whole genome shotgun (WGS) entry which is preliminary data.</text>
</comment>
<dbReference type="Gene3D" id="3.40.50.2000">
    <property type="entry name" value="Glycogen Phosphorylase B"/>
    <property type="match status" value="2"/>
</dbReference>
<feature type="domain" description="Glycosyltransferase subfamily 4-like N-terminal" evidence="3">
    <location>
        <begin position="17"/>
        <end position="176"/>
    </location>
</feature>
<evidence type="ECO:0008006" key="6">
    <source>
        <dbReference type="Google" id="ProtNLM"/>
    </source>
</evidence>
<dbReference type="STRING" id="1802538.A2382_01420"/>
<dbReference type="SUPFAM" id="SSF53756">
    <property type="entry name" value="UDP-Glycosyltransferase/glycogen phosphorylase"/>
    <property type="match status" value="1"/>
</dbReference>
<dbReference type="PANTHER" id="PTHR46401">
    <property type="entry name" value="GLYCOSYLTRANSFERASE WBBK-RELATED"/>
    <property type="match status" value="1"/>
</dbReference>
<dbReference type="CDD" id="cd03809">
    <property type="entry name" value="GT4_MtfB-like"/>
    <property type="match status" value="1"/>
</dbReference>
<evidence type="ECO:0000313" key="5">
    <source>
        <dbReference type="Proteomes" id="UP000178999"/>
    </source>
</evidence>
<evidence type="ECO:0000259" key="3">
    <source>
        <dbReference type="Pfam" id="PF13439"/>
    </source>
</evidence>
<organism evidence="4 5">
    <name type="scientific">Candidatus Woesebacteria bacterium RIFOXYB1_FULL_38_16</name>
    <dbReference type="NCBI Taxonomy" id="1802538"/>
    <lineage>
        <taxon>Bacteria</taxon>
        <taxon>Candidatus Woeseibacteriota</taxon>
    </lineage>
</organism>
<dbReference type="AlphaFoldDB" id="A0A1F8CRU8"/>
<feature type="domain" description="Glycosyl transferase family 1" evidence="2">
    <location>
        <begin position="189"/>
        <end position="333"/>
    </location>
</feature>
<reference evidence="4 5" key="1">
    <citation type="journal article" date="2016" name="Nat. Commun.">
        <title>Thousands of microbial genomes shed light on interconnected biogeochemical processes in an aquifer system.</title>
        <authorList>
            <person name="Anantharaman K."/>
            <person name="Brown C.T."/>
            <person name="Hug L.A."/>
            <person name="Sharon I."/>
            <person name="Castelle C.J."/>
            <person name="Probst A.J."/>
            <person name="Thomas B.C."/>
            <person name="Singh A."/>
            <person name="Wilkins M.J."/>
            <person name="Karaoz U."/>
            <person name="Brodie E.L."/>
            <person name="Williams K.H."/>
            <person name="Hubbard S.S."/>
            <person name="Banfield J.F."/>
        </authorList>
    </citation>
    <scope>NUCLEOTIDE SEQUENCE [LARGE SCALE GENOMIC DNA]</scope>
</reference>
<evidence type="ECO:0000259" key="2">
    <source>
        <dbReference type="Pfam" id="PF00534"/>
    </source>
</evidence>
<name>A0A1F8CRU8_9BACT</name>
<dbReference type="GO" id="GO:0016757">
    <property type="term" value="F:glycosyltransferase activity"/>
    <property type="evidence" value="ECO:0007669"/>
    <property type="project" value="InterPro"/>
</dbReference>
<evidence type="ECO:0000313" key="4">
    <source>
        <dbReference type="EMBL" id="OGM79057.1"/>
    </source>
</evidence>
<dbReference type="InterPro" id="IPR028098">
    <property type="entry name" value="Glyco_trans_4-like_N"/>
</dbReference>
<protein>
    <recommendedName>
        <fullName evidence="6">Glycosyl transferase family 1 domain-containing protein</fullName>
    </recommendedName>
</protein>
<dbReference type="Pfam" id="PF00534">
    <property type="entry name" value="Glycos_transf_1"/>
    <property type="match status" value="1"/>
</dbReference>